<organism evidence="1 2">
    <name type="scientific">Aestuariivirga litoralis</name>
    <dbReference type="NCBI Taxonomy" id="2650924"/>
    <lineage>
        <taxon>Bacteria</taxon>
        <taxon>Pseudomonadati</taxon>
        <taxon>Pseudomonadota</taxon>
        <taxon>Alphaproteobacteria</taxon>
        <taxon>Hyphomicrobiales</taxon>
        <taxon>Aestuariivirgaceae</taxon>
        <taxon>Aestuariivirga</taxon>
    </lineage>
</organism>
<name>A0A2W2ARX5_9HYPH</name>
<dbReference type="EMBL" id="QKVK01000002">
    <property type="protein sequence ID" value="PZF78095.1"/>
    <property type="molecule type" value="Genomic_DNA"/>
</dbReference>
<dbReference type="Proteomes" id="UP000248795">
    <property type="component" value="Unassembled WGS sequence"/>
</dbReference>
<accession>A0A2W2ARX5</accession>
<dbReference type="AlphaFoldDB" id="A0A2W2ARX5"/>
<protein>
    <submittedName>
        <fullName evidence="1">Uncharacterized protein</fullName>
    </submittedName>
</protein>
<sequence>MAAPCIGPFQRIVAVSWSRGRIRLRYIWTAGAGRDLDTKTWVTFGGNILGGSVGWSFGGSASTYRPGSVQLLDLLHWVSGDNTNQGGEEYVDANLDNMLAYAAASSDPSRQMVINCAAHWYGEPGNGQVSFRVDYLEGASGPSLSRSVTISTRYNNPQIIGRILVNGPQLQFL</sequence>
<dbReference type="RefSeq" id="WP_111197045.1">
    <property type="nucleotide sequence ID" value="NZ_QKVK01000002.1"/>
</dbReference>
<reference evidence="2" key="1">
    <citation type="submission" date="2018-06" db="EMBL/GenBank/DDBJ databases">
        <title>Aestuariibacter litoralis strain KCTC 52945T.</title>
        <authorList>
            <person name="Li X."/>
            <person name="Salam N."/>
            <person name="Li J.-L."/>
            <person name="Chen Y.-M."/>
            <person name="Yang Z.-W."/>
            <person name="Zhang L.-Y."/>
            <person name="Han M.-X."/>
            <person name="Xiao M."/>
            <person name="Li W.-J."/>
        </authorList>
    </citation>
    <scope>NUCLEOTIDE SEQUENCE [LARGE SCALE GENOMIC DNA]</scope>
    <source>
        <strain evidence="2">KCTC 52945</strain>
    </source>
</reference>
<comment type="caution">
    <text evidence="1">The sequence shown here is derived from an EMBL/GenBank/DDBJ whole genome shotgun (WGS) entry which is preliminary data.</text>
</comment>
<gene>
    <name evidence="1" type="ORF">DK847_06655</name>
</gene>
<proteinExistence type="predicted"/>
<keyword evidence="2" id="KW-1185">Reference proteome</keyword>
<evidence type="ECO:0000313" key="1">
    <source>
        <dbReference type="EMBL" id="PZF78095.1"/>
    </source>
</evidence>
<evidence type="ECO:0000313" key="2">
    <source>
        <dbReference type="Proteomes" id="UP000248795"/>
    </source>
</evidence>